<protein>
    <recommendedName>
        <fullName evidence="2">Ppx/GppA phosphatase N-terminal domain-containing protein</fullName>
    </recommendedName>
</protein>
<comment type="similarity">
    <text evidence="1">Belongs to the GppA/Ppx family.</text>
</comment>
<reference evidence="3" key="2">
    <citation type="journal article" date="2021" name="PeerJ">
        <title>Extensive microbial diversity within the chicken gut microbiome revealed by metagenomics and culture.</title>
        <authorList>
            <person name="Gilroy R."/>
            <person name="Ravi A."/>
            <person name="Getino M."/>
            <person name="Pursley I."/>
            <person name="Horton D.L."/>
            <person name="Alikhan N.F."/>
            <person name="Baker D."/>
            <person name="Gharbi K."/>
            <person name="Hall N."/>
            <person name="Watson M."/>
            <person name="Adriaenssens E.M."/>
            <person name="Foster-Nyarko E."/>
            <person name="Jarju S."/>
            <person name="Secka A."/>
            <person name="Antonio M."/>
            <person name="Oren A."/>
            <person name="Chaudhuri R.R."/>
            <person name="La Ragione R."/>
            <person name="Hildebrand F."/>
            <person name="Pallen M.J."/>
        </authorList>
    </citation>
    <scope>NUCLEOTIDE SEQUENCE</scope>
    <source>
        <strain evidence="3">13361</strain>
    </source>
</reference>
<evidence type="ECO:0000313" key="4">
    <source>
        <dbReference type="Proteomes" id="UP000886796"/>
    </source>
</evidence>
<reference evidence="3" key="1">
    <citation type="submission" date="2020-10" db="EMBL/GenBank/DDBJ databases">
        <authorList>
            <person name="Gilroy R."/>
        </authorList>
    </citation>
    <scope>NUCLEOTIDE SEQUENCE</scope>
    <source>
        <strain evidence="3">13361</strain>
    </source>
</reference>
<comment type="caution">
    <text evidence="3">The sequence shown here is derived from an EMBL/GenBank/DDBJ whole genome shotgun (WGS) entry which is preliminary data.</text>
</comment>
<evidence type="ECO:0000259" key="2">
    <source>
        <dbReference type="Pfam" id="PF02541"/>
    </source>
</evidence>
<dbReference type="InterPro" id="IPR043129">
    <property type="entry name" value="ATPase_NBD"/>
</dbReference>
<gene>
    <name evidence="3" type="ORF">IAB74_04225</name>
</gene>
<accession>A0A9D1CLX4</accession>
<dbReference type="Gene3D" id="3.30.420.40">
    <property type="match status" value="1"/>
</dbReference>
<proteinExistence type="inferred from homology"/>
<dbReference type="PANTHER" id="PTHR30005:SF0">
    <property type="entry name" value="RETROGRADE REGULATION PROTEIN 2"/>
    <property type="match status" value="1"/>
</dbReference>
<dbReference type="AlphaFoldDB" id="A0A9D1CLX4"/>
<dbReference type="Gene3D" id="3.30.420.150">
    <property type="entry name" value="Exopolyphosphatase. Domain 2"/>
    <property type="match status" value="1"/>
</dbReference>
<evidence type="ECO:0000313" key="3">
    <source>
        <dbReference type="EMBL" id="HIQ67702.1"/>
    </source>
</evidence>
<dbReference type="SUPFAM" id="SSF53067">
    <property type="entry name" value="Actin-like ATPase domain"/>
    <property type="match status" value="2"/>
</dbReference>
<dbReference type="Proteomes" id="UP000886796">
    <property type="component" value="Unassembled WGS sequence"/>
</dbReference>
<name>A0A9D1CLX4_9FIRM</name>
<dbReference type="InterPro" id="IPR003695">
    <property type="entry name" value="Ppx_GppA_N"/>
</dbReference>
<dbReference type="PANTHER" id="PTHR30005">
    <property type="entry name" value="EXOPOLYPHOSPHATASE"/>
    <property type="match status" value="1"/>
</dbReference>
<dbReference type="GO" id="GO:0016462">
    <property type="term" value="F:pyrophosphatase activity"/>
    <property type="evidence" value="ECO:0007669"/>
    <property type="project" value="TreeGrafter"/>
</dbReference>
<dbReference type="CDD" id="cd24052">
    <property type="entry name" value="ASKHA_NBD_HpPPX-GppA-like"/>
    <property type="match status" value="1"/>
</dbReference>
<feature type="domain" description="Ppx/GppA phosphatase N-terminal" evidence="2">
    <location>
        <begin position="17"/>
        <end position="297"/>
    </location>
</feature>
<dbReference type="EMBL" id="DVFK01000061">
    <property type="protein sequence ID" value="HIQ67702.1"/>
    <property type="molecule type" value="Genomic_DNA"/>
</dbReference>
<organism evidence="3 4">
    <name type="scientific">Candidatus Faecousia excrementigallinarum</name>
    <dbReference type="NCBI Taxonomy" id="2840806"/>
    <lineage>
        <taxon>Bacteria</taxon>
        <taxon>Bacillati</taxon>
        <taxon>Bacillota</taxon>
        <taxon>Clostridia</taxon>
        <taxon>Eubacteriales</taxon>
        <taxon>Oscillospiraceae</taxon>
        <taxon>Faecousia</taxon>
    </lineage>
</organism>
<dbReference type="InterPro" id="IPR050273">
    <property type="entry name" value="GppA/Ppx_hydrolase"/>
</dbReference>
<sequence length="298" mass="32629">MTHAIIDIGSNSMRLTVYQVENHTFKILFKEKIMAGLAGFVENGYLTQAGIYRARDALQEFGNILSLLDLRERVHVLATASLRNIRNTRETVEFLTRQTGFSIDVISGKEEAVYGYQGAMYQFAVSEGAFLDIGGASTEITIFRDGQVQTAESCPVGSLLLYKNCVKKILPGAGSRKRIEEMIAGAIPQALLSRLPSHAQLICMGGTCRAIGKLAKKLNLMDSEIPSLTLPQLDAVGELLLGEEKLAADTILQVDPVRIHTIVPGYLILSHIAHALKPEQLLISDYGVREGYLAEKVL</sequence>
<evidence type="ECO:0000256" key="1">
    <source>
        <dbReference type="ARBA" id="ARBA00007125"/>
    </source>
</evidence>
<dbReference type="Pfam" id="PF02541">
    <property type="entry name" value="Ppx-GppA"/>
    <property type="match status" value="1"/>
</dbReference>